<evidence type="ECO:0000313" key="3">
    <source>
        <dbReference type="Proteomes" id="UP001595632"/>
    </source>
</evidence>
<name>A0ABV7GWV3_9RHOB</name>
<proteinExistence type="predicted"/>
<dbReference type="Pfam" id="PF13403">
    <property type="entry name" value="Hint_2"/>
    <property type="match status" value="1"/>
</dbReference>
<dbReference type="Proteomes" id="UP001595632">
    <property type="component" value="Unassembled WGS sequence"/>
</dbReference>
<sequence length="331" mass="35190">MSRTVYALDSEFGLASGGNVNDGTGTSSFDAPPGTLCGLTIDLLDDDRPTFGVGDRVSLTLGDLGFPDATVIRADRLACGAAALVFEGIDSDGDPAQIVWTPGFDLAGWYTARAAAGPVPVFRSREAGAARPVCFARNTRIETTRGPISVQYLRPGDRLLTLDHGPQDLLWCGYRRHVGLGASAPVVVESGALGNVARLVLSQDHRVILRHPLAQLGFDNPEVLVPVAALVNGSSIRIAAMRRVVYHHLLLERHEVLLAQGTEVESLHLAKGPPVNLASTYRTLPHSLHPDRVHVTCARPALDFAEARSLAIQIGIADGPVPQPPRLLVAA</sequence>
<evidence type="ECO:0000259" key="1">
    <source>
        <dbReference type="Pfam" id="PF13403"/>
    </source>
</evidence>
<evidence type="ECO:0000313" key="2">
    <source>
        <dbReference type="EMBL" id="MFC3143622.1"/>
    </source>
</evidence>
<protein>
    <submittedName>
        <fullName evidence="2">Hint domain-containing protein</fullName>
    </submittedName>
</protein>
<dbReference type="InterPro" id="IPR028992">
    <property type="entry name" value="Hedgehog/Intein_dom"/>
</dbReference>
<dbReference type="RefSeq" id="WP_275630906.1">
    <property type="nucleotide sequence ID" value="NZ_JARGYD010000001.1"/>
</dbReference>
<dbReference type="InterPro" id="IPR036844">
    <property type="entry name" value="Hint_dom_sf"/>
</dbReference>
<accession>A0ABV7GWV3</accession>
<reference evidence="3" key="1">
    <citation type="journal article" date="2019" name="Int. J. Syst. Evol. Microbiol.">
        <title>The Global Catalogue of Microorganisms (GCM) 10K type strain sequencing project: providing services to taxonomists for standard genome sequencing and annotation.</title>
        <authorList>
            <consortium name="The Broad Institute Genomics Platform"/>
            <consortium name="The Broad Institute Genome Sequencing Center for Infectious Disease"/>
            <person name="Wu L."/>
            <person name="Ma J."/>
        </authorList>
    </citation>
    <scope>NUCLEOTIDE SEQUENCE [LARGE SCALE GENOMIC DNA]</scope>
    <source>
        <strain evidence="3">KCTC 52366</strain>
    </source>
</reference>
<dbReference type="SUPFAM" id="SSF51294">
    <property type="entry name" value="Hedgehog/intein (Hint) domain"/>
    <property type="match status" value="1"/>
</dbReference>
<organism evidence="2 3">
    <name type="scientific">Psychromarinibacter halotolerans</name>
    <dbReference type="NCBI Taxonomy" id="1775175"/>
    <lineage>
        <taxon>Bacteria</taxon>
        <taxon>Pseudomonadati</taxon>
        <taxon>Pseudomonadota</taxon>
        <taxon>Alphaproteobacteria</taxon>
        <taxon>Rhodobacterales</taxon>
        <taxon>Paracoccaceae</taxon>
        <taxon>Psychromarinibacter</taxon>
    </lineage>
</organism>
<keyword evidence="3" id="KW-1185">Reference proteome</keyword>
<feature type="domain" description="Hedgehog/Intein (Hint)" evidence="1">
    <location>
        <begin position="133"/>
        <end position="269"/>
    </location>
</feature>
<comment type="caution">
    <text evidence="2">The sequence shown here is derived from an EMBL/GenBank/DDBJ whole genome shotgun (WGS) entry which is preliminary data.</text>
</comment>
<gene>
    <name evidence="2" type="ORF">ACFOGP_12945</name>
</gene>
<dbReference type="EMBL" id="JBHRTB010000010">
    <property type="protein sequence ID" value="MFC3143622.1"/>
    <property type="molecule type" value="Genomic_DNA"/>
</dbReference>